<evidence type="ECO:0000256" key="4">
    <source>
        <dbReference type="ARBA" id="ARBA00023242"/>
    </source>
</evidence>
<evidence type="ECO:0000313" key="8">
    <source>
        <dbReference type="Proteomes" id="UP000253551"/>
    </source>
</evidence>
<dbReference type="EMBL" id="PJQM01003834">
    <property type="protein sequence ID" value="RCH86911.1"/>
    <property type="molecule type" value="Genomic_DNA"/>
</dbReference>
<dbReference type="GO" id="GO:0005730">
    <property type="term" value="C:nucleolus"/>
    <property type="evidence" value="ECO:0007669"/>
    <property type="project" value="TreeGrafter"/>
</dbReference>
<feature type="compositionally biased region" description="Basic residues" evidence="5">
    <location>
        <begin position="196"/>
        <end position="206"/>
    </location>
</feature>
<keyword evidence="8" id="KW-1185">Reference proteome</keyword>
<feature type="domain" description="UPF3" evidence="6">
    <location>
        <begin position="8"/>
        <end position="190"/>
    </location>
</feature>
<feature type="compositionally biased region" description="Low complexity" evidence="5">
    <location>
        <begin position="241"/>
        <end position="251"/>
    </location>
</feature>
<dbReference type="OrthoDB" id="18087at2759"/>
<proteinExistence type="inferred from homology"/>
<evidence type="ECO:0000256" key="5">
    <source>
        <dbReference type="SAM" id="MobiDB-lite"/>
    </source>
</evidence>
<sequence length="300" mass="33819">RQRKPVPKTKVVVRRLPPQLAKDEFMEAVKPWINEETTDYSSYISGKIAKSKGKENVFSRAYFHLKTMEAVIAFHRGFDGHTFTDSRGNDSRAVVEFAPYQKTPREQKTADARQGTIDEDPDYLNFLKFLEAENNKDAETQEDANNGLNPIEKLENRIAMNTDTAKALANEQANKPKTTPLLEHLRAQKAAQAAAKAKKAAKKNARRKNEKESLVEQQQSPSSSEKKPRKERNRKKKEGESSSTTSNSSASVKKEKSREPKKEGSRPKRNKKPEAKQPPPVMKIMSRQSSGNNQPTNTNG</sequence>
<protein>
    <recommendedName>
        <fullName evidence="6">UPF3 domain-containing protein</fullName>
    </recommendedName>
</protein>
<dbReference type="SUPFAM" id="SSF54928">
    <property type="entry name" value="RNA-binding domain, RBD"/>
    <property type="match status" value="1"/>
</dbReference>
<organism evidence="7 8">
    <name type="scientific">Rhizopus stolonifer</name>
    <name type="common">Rhizopus nigricans</name>
    <dbReference type="NCBI Taxonomy" id="4846"/>
    <lineage>
        <taxon>Eukaryota</taxon>
        <taxon>Fungi</taxon>
        <taxon>Fungi incertae sedis</taxon>
        <taxon>Mucoromycota</taxon>
        <taxon>Mucoromycotina</taxon>
        <taxon>Mucoromycetes</taxon>
        <taxon>Mucorales</taxon>
        <taxon>Mucorineae</taxon>
        <taxon>Rhizopodaceae</taxon>
        <taxon>Rhizopus</taxon>
    </lineage>
</organism>
<dbReference type="InterPro" id="IPR035979">
    <property type="entry name" value="RBD_domain_sf"/>
</dbReference>
<dbReference type="PANTHER" id="PTHR13112:SF0">
    <property type="entry name" value="FI21285P1"/>
    <property type="match status" value="1"/>
</dbReference>
<feature type="region of interest" description="Disordered" evidence="5">
    <location>
        <begin position="187"/>
        <end position="300"/>
    </location>
</feature>
<dbReference type="InterPro" id="IPR012677">
    <property type="entry name" value="Nucleotide-bd_a/b_plait_sf"/>
</dbReference>
<dbReference type="Pfam" id="PF03467">
    <property type="entry name" value="Smg4_UPF3"/>
    <property type="match status" value="1"/>
</dbReference>
<dbReference type="STRING" id="4846.A0A367JB06"/>
<evidence type="ECO:0000259" key="6">
    <source>
        <dbReference type="Pfam" id="PF03467"/>
    </source>
</evidence>
<accession>A0A367JB06</accession>
<feature type="compositionally biased region" description="Basic and acidic residues" evidence="5">
    <location>
        <begin position="252"/>
        <end position="266"/>
    </location>
</feature>
<dbReference type="GO" id="GO:0005737">
    <property type="term" value="C:cytoplasm"/>
    <property type="evidence" value="ECO:0007669"/>
    <property type="project" value="TreeGrafter"/>
</dbReference>
<dbReference type="GO" id="GO:0003729">
    <property type="term" value="F:mRNA binding"/>
    <property type="evidence" value="ECO:0007669"/>
    <property type="project" value="TreeGrafter"/>
</dbReference>
<comment type="caution">
    <text evidence="7">The sequence shown here is derived from an EMBL/GenBank/DDBJ whole genome shotgun (WGS) entry which is preliminary data.</text>
</comment>
<dbReference type="AlphaFoldDB" id="A0A367JB06"/>
<dbReference type="InterPro" id="IPR039722">
    <property type="entry name" value="Upf3"/>
</dbReference>
<gene>
    <name evidence="7" type="ORF">CU098_008832</name>
</gene>
<comment type="similarity">
    <text evidence="2">Belongs to the RENT3 family.</text>
</comment>
<name>A0A367JB06_RHIST</name>
<keyword evidence="3" id="KW-0866">Nonsense-mediated mRNA decay</keyword>
<dbReference type="Gene3D" id="3.30.70.330">
    <property type="match status" value="1"/>
</dbReference>
<evidence type="ECO:0000256" key="2">
    <source>
        <dbReference type="ARBA" id="ARBA00005991"/>
    </source>
</evidence>
<dbReference type="InterPro" id="IPR005120">
    <property type="entry name" value="UPF3_dom"/>
</dbReference>
<dbReference type="CDD" id="cd12455">
    <property type="entry name" value="RRM_like_Smg4_UPF3"/>
    <property type="match status" value="1"/>
</dbReference>
<dbReference type="PANTHER" id="PTHR13112">
    <property type="entry name" value="UPF3 REGULATOR OF NONSENSE TRANSCRIPTS-LIKE PROTEIN"/>
    <property type="match status" value="1"/>
</dbReference>
<evidence type="ECO:0000256" key="3">
    <source>
        <dbReference type="ARBA" id="ARBA00023161"/>
    </source>
</evidence>
<comment type="subcellular location">
    <subcellularLocation>
        <location evidence="1">Nucleus</location>
    </subcellularLocation>
</comment>
<keyword evidence="4" id="KW-0539">Nucleus</keyword>
<evidence type="ECO:0000313" key="7">
    <source>
        <dbReference type="EMBL" id="RCH86911.1"/>
    </source>
</evidence>
<dbReference type="GO" id="GO:0000184">
    <property type="term" value="P:nuclear-transcribed mRNA catabolic process, nonsense-mediated decay"/>
    <property type="evidence" value="ECO:0007669"/>
    <property type="project" value="UniProtKB-KW"/>
</dbReference>
<dbReference type="GO" id="GO:0045727">
    <property type="term" value="P:positive regulation of translation"/>
    <property type="evidence" value="ECO:0007669"/>
    <property type="project" value="TreeGrafter"/>
</dbReference>
<reference evidence="7 8" key="1">
    <citation type="journal article" date="2018" name="G3 (Bethesda)">
        <title>Phylogenetic and Phylogenomic Definition of Rhizopus Species.</title>
        <authorList>
            <person name="Gryganskyi A.P."/>
            <person name="Golan J."/>
            <person name="Dolatabadi S."/>
            <person name="Mondo S."/>
            <person name="Robb S."/>
            <person name="Idnurm A."/>
            <person name="Muszewska A."/>
            <person name="Steczkiewicz K."/>
            <person name="Masonjones S."/>
            <person name="Liao H.L."/>
            <person name="Gajdeczka M.T."/>
            <person name="Anike F."/>
            <person name="Vuek A."/>
            <person name="Anishchenko I.M."/>
            <person name="Voigt K."/>
            <person name="de Hoog G.S."/>
            <person name="Smith M.E."/>
            <person name="Heitman J."/>
            <person name="Vilgalys R."/>
            <person name="Stajich J.E."/>
        </authorList>
    </citation>
    <scope>NUCLEOTIDE SEQUENCE [LARGE SCALE GENOMIC DNA]</scope>
    <source>
        <strain evidence="7 8">LSU 92-RS-03</strain>
    </source>
</reference>
<dbReference type="Proteomes" id="UP000253551">
    <property type="component" value="Unassembled WGS sequence"/>
</dbReference>
<evidence type="ECO:0000256" key="1">
    <source>
        <dbReference type="ARBA" id="ARBA00004123"/>
    </source>
</evidence>
<feature type="compositionally biased region" description="Polar residues" evidence="5">
    <location>
        <begin position="286"/>
        <end position="300"/>
    </location>
</feature>
<feature type="non-terminal residue" evidence="7">
    <location>
        <position position="1"/>
    </location>
</feature>
<feature type="compositionally biased region" description="Basic residues" evidence="5">
    <location>
        <begin position="227"/>
        <end position="236"/>
    </location>
</feature>